<dbReference type="Pfam" id="PF00487">
    <property type="entry name" value="FA_desaturase"/>
    <property type="match status" value="1"/>
</dbReference>
<gene>
    <name evidence="3" type="ORF">CCMP2556_LOCUS29142</name>
</gene>
<reference evidence="3 4" key="1">
    <citation type="submission" date="2024-02" db="EMBL/GenBank/DDBJ databases">
        <authorList>
            <person name="Chen Y."/>
            <person name="Shah S."/>
            <person name="Dougan E. K."/>
            <person name="Thang M."/>
            <person name="Chan C."/>
        </authorList>
    </citation>
    <scope>NUCLEOTIDE SEQUENCE [LARGE SCALE GENOMIC DNA]</scope>
</reference>
<name>A0ABP0N9T0_9DINO</name>
<evidence type="ECO:0000256" key="1">
    <source>
        <dbReference type="SAM" id="Phobius"/>
    </source>
</evidence>
<accession>A0ABP0N9T0</accession>
<dbReference type="PANTHER" id="PTHR19353:SF19">
    <property type="entry name" value="DELTA(5) FATTY ACID DESATURASE C-RELATED"/>
    <property type="match status" value="1"/>
</dbReference>
<keyword evidence="1" id="KW-0472">Membrane</keyword>
<keyword evidence="4" id="KW-1185">Reference proteome</keyword>
<keyword evidence="1" id="KW-0812">Transmembrane</keyword>
<keyword evidence="1" id="KW-1133">Transmembrane helix</keyword>
<dbReference type="CDD" id="cd03506">
    <property type="entry name" value="Delta6-FADS-like"/>
    <property type="match status" value="1"/>
</dbReference>
<organism evidence="3 4">
    <name type="scientific">Durusdinium trenchii</name>
    <dbReference type="NCBI Taxonomy" id="1381693"/>
    <lineage>
        <taxon>Eukaryota</taxon>
        <taxon>Sar</taxon>
        <taxon>Alveolata</taxon>
        <taxon>Dinophyceae</taxon>
        <taxon>Suessiales</taxon>
        <taxon>Symbiodiniaceae</taxon>
        <taxon>Durusdinium</taxon>
    </lineage>
</organism>
<dbReference type="InterPro" id="IPR012171">
    <property type="entry name" value="Fatty_acid_desaturase"/>
</dbReference>
<feature type="domain" description="Fatty acid desaturase" evidence="2">
    <location>
        <begin position="65"/>
        <end position="158"/>
    </location>
</feature>
<proteinExistence type="predicted"/>
<dbReference type="PANTHER" id="PTHR19353">
    <property type="entry name" value="FATTY ACID DESATURASE 2"/>
    <property type="match status" value="1"/>
</dbReference>
<evidence type="ECO:0000259" key="2">
    <source>
        <dbReference type="Pfam" id="PF00487"/>
    </source>
</evidence>
<feature type="transmembrane region" description="Helical" evidence="1">
    <location>
        <begin position="63"/>
        <end position="86"/>
    </location>
</feature>
<sequence length="232" mass="26001">MRFMGPLCAGMSPLWWSDKHNKHHALTNEIGVDEDIATDPVLFVRAPDPKNDSWHRRIQHLTVFALIPWHIIPAYILLSGLITAIITTATHQSEEMFEDFNPDFVDNQFRSTRDATVRNPFGKWLWGGMQYQLEHHLFPSMPRSKYPALQPILKKFAEVNKVPGGDDGGTCLEGLVQGLRSRNGLSCQGLRLLGGWATTRGFRFQNPQGLAAFYAGGVLSSPSFPTSVRGEQ</sequence>
<evidence type="ECO:0000313" key="4">
    <source>
        <dbReference type="Proteomes" id="UP001642484"/>
    </source>
</evidence>
<dbReference type="InterPro" id="IPR005804">
    <property type="entry name" value="FA_desaturase_dom"/>
</dbReference>
<protein>
    <recommendedName>
        <fullName evidence="2">Fatty acid desaturase domain-containing protein</fullName>
    </recommendedName>
</protein>
<evidence type="ECO:0000313" key="3">
    <source>
        <dbReference type="EMBL" id="CAK9059139.1"/>
    </source>
</evidence>
<dbReference type="EMBL" id="CAXAMN010021396">
    <property type="protein sequence ID" value="CAK9059139.1"/>
    <property type="molecule type" value="Genomic_DNA"/>
</dbReference>
<dbReference type="Proteomes" id="UP001642484">
    <property type="component" value="Unassembled WGS sequence"/>
</dbReference>
<comment type="caution">
    <text evidence="3">The sequence shown here is derived from an EMBL/GenBank/DDBJ whole genome shotgun (WGS) entry which is preliminary data.</text>
</comment>